<dbReference type="AlphaFoldDB" id="A0A4Q9DSA5"/>
<organism evidence="3 4">
    <name type="scientific">Paenibacillus thalictri</name>
    <dbReference type="NCBI Taxonomy" id="2527873"/>
    <lineage>
        <taxon>Bacteria</taxon>
        <taxon>Bacillati</taxon>
        <taxon>Bacillota</taxon>
        <taxon>Bacilli</taxon>
        <taxon>Bacillales</taxon>
        <taxon>Paenibacillaceae</taxon>
        <taxon>Paenibacillus</taxon>
    </lineage>
</organism>
<dbReference type="SUPFAM" id="SSF53474">
    <property type="entry name" value="alpha/beta-Hydrolases"/>
    <property type="match status" value="1"/>
</dbReference>
<evidence type="ECO:0000313" key="4">
    <source>
        <dbReference type="Proteomes" id="UP000293142"/>
    </source>
</evidence>
<evidence type="ECO:0000259" key="2">
    <source>
        <dbReference type="Pfam" id="PF00561"/>
    </source>
</evidence>
<dbReference type="EMBL" id="SIRE01000010">
    <property type="protein sequence ID" value="TBL78129.1"/>
    <property type="molecule type" value="Genomic_DNA"/>
</dbReference>
<dbReference type="GO" id="GO:0016787">
    <property type="term" value="F:hydrolase activity"/>
    <property type="evidence" value="ECO:0007669"/>
    <property type="project" value="UniProtKB-KW"/>
</dbReference>
<keyword evidence="1 3" id="KW-0378">Hydrolase</keyword>
<dbReference type="RefSeq" id="WP_131014112.1">
    <property type="nucleotide sequence ID" value="NZ_SIRE01000010.1"/>
</dbReference>
<dbReference type="GO" id="GO:0016020">
    <property type="term" value="C:membrane"/>
    <property type="evidence" value="ECO:0007669"/>
    <property type="project" value="TreeGrafter"/>
</dbReference>
<evidence type="ECO:0000256" key="1">
    <source>
        <dbReference type="ARBA" id="ARBA00022801"/>
    </source>
</evidence>
<proteinExistence type="predicted"/>
<dbReference type="OrthoDB" id="6191536at2"/>
<comment type="caution">
    <text evidence="3">The sequence shown here is derived from an EMBL/GenBank/DDBJ whole genome shotgun (WGS) entry which is preliminary data.</text>
</comment>
<reference evidence="3 4" key="1">
    <citation type="submission" date="2019-02" db="EMBL/GenBank/DDBJ databases">
        <title>Paenibacillus sp. nov., isolated from surface-sterilized tissue of Thalictrum simplex L.</title>
        <authorList>
            <person name="Tuo L."/>
        </authorList>
    </citation>
    <scope>NUCLEOTIDE SEQUENCE [LARGE SCALE GENOMIC DNA]</scope>
    <source>
        <strain evidence="3 4">N2SHLJ1</strain>
    </source>
</reference>
<name>A0A4Q9DSA5_9BACL</name>
<dbReference type="PANTHER" id="PTHR43798:SF31">
    <property type="entry name" value="AB HYDROLASE SUPERFAMILY PROTEIN YCLE"/>
    <property type="match status" value="1"/>
</dbReference>
<evidence type="ECO:0000313" key="3">
    <source>
        <dbReference type="EMBL" id="TBL78129.1"/>
    </source>
</evidence>
<dbReference type="InterPro" id="IPR000073">
    <property type="entry name" value="AB_hydrolase_1"/>
</dbReference>
<sequence length="285" mass="31911">MPFAKVNGTRLHYHTQGEGPPIIFVHPPLLSGKIFTYQMVQLSFDHKVIIFDIRGHGESALSEAPLTYPLIAEDIKQLLDYLDVEQAYICGYSTGGSVALEAMLTYPQKFLGGIMVSAMSEASDWITSSRIWLATQFAQFNAHKLLSAAITAGNADMPITFKNLYASSIKGDPRNAAEYFKYSGKYRCTHRLKEIKAPMLLIYGEKDAAFRKYARLLHNGLRHPTLYFVKDMPHQLPAKAGDVISELIEGWIGLQEEEAAKKLIAQVPGDWMTEGQNQPSPHIYM</sequence>
<dbReference type="PANTHER" id="PTHR43798">
    <property type="entry name" value="MONOACYLGLYCEROL LIPASE"/>
    <property type="match status" value="1"/>
</dbReference>
<protein>
    <submittedName>
        <fullName evidence="3">Alpha/beta hydrolase</fullName>
    </submittedName>
</protein>
<dbReference type="Proteomes" id="UP000293142">
    <property type="component" value="Unassembled WGS sequence"/>
</dbReference>
<dbReference type="Pfam" id="PF00561">
    <property type="entry name" value="Abhydrolase_1"/>
    <property type="match status" value="1"/>
</dbReference>
<dbReference type="Gene3D" id="3.40.50.1820">
    <property type="entry name" value="alpha/beta hydrolase"/>
    <property type="match status" value="1"/>
</dbReference>
<accession>A0A4Q9DSA5</accession>
<keyword evidence="4" id="KW-1185">Reference proteome</keyword>
<dbReference type="InterPro" id="IPR029058">
    <property type="entry name" value="AB_hydrolase_fold"/>
</dbReference>
<dbReference type="InterPro" id="IPR050266">
    <property type="entry name" value="AB_hydrolase_sf"/>
</dbReference>
<gene>
    <name evidence="3" type="ORF">EYB31_14690</name>
</gene>
<feature type="domain" description="AB hydrolase-1" evidence="2">
    <location>
        <begin position="20"/>
        <end position="141"/>
    </location>
</feature>